<dbReference type="STRING" id="1965070.A0A443RBR1"/>
<accession>A0A443RBR1</accession>
<gene>
    <name evidence="3" type="ORF">B4U79_12379</name>
</gene>
<dbReference type="GO" id="GO:0007165">
    <property type="term" value="P:signal transduction"/>
    <property type="evidence" value="ECO:0007669"/>
    <property type="project" value="InterPro"/>
</dbReference>
<dbReference type="PANTHER" id="PTHR11792">
    <property type="entry name" value="ARRESTIN"/>
    <property type="match status" value="1"/>
</dbReference>
<dbReference type="InterPro" id="IPR014753">
    <property type="entry name" value="Arrestin_N"/>
</dbReference>
<dbReference type="PANTHER" id="PTHR11792:SF16">
    <property type="entry name" value="PHOSRESTIN-2"/>
    <property type="match status" value="1"/>
</dbReference>
<evidence type="ECO:0000313" key="3">
    <source>
        <dbReference type="EMBL" id="RWS12718.1"/>
    </source>
</evidence>
<feature type="domain" description="Arrestin C-terminal-like" evidence="2">
    <location>
        <begin position="120"/>
        <end position="279"/>
    </location>
</feature>
<evidence type="ECO:0000256" key="1">
    <source>
        <dbReference type="ARBA" id="ARBA00005298"/>
    </source>
</evidence>
<dbReference type="EMBL" id="NCKU01001220">
    <property type="protein sequence ID" value="RWS12718.1"/>
    <property type="molecule type" value="Genomic_DNA"/>
</dbReference>
<comment type="caution">
    <text evidence="3">The sequence shown here is derived from an EMBL/GenBank/DDBJ whole genome shotgun (WGS) entry which is preliminary data.</text>
</comment>
<dbReference type="SUPFAM" id="SSF81296">
    <property type="entry name" value="E set domains"/>
    <property type="match status" value="2"/>
</dbReference>
<dbReference type="InterPro" id="IPR000698">
    <property type="entry name" value="Arrestin"/>
</dbReference>
<comment type="similarity">
    <text evidence="1">Belongs to the arrestin family.</text>
</comment>
<name>A0A443RBR1_9ACAR</name>
<keyword evidence="4" id="KW-1185">Reference proteome</keyword>
<dbReference type="GO" id="GO:0002031">
    <property type="term" value="P:G protein-coupled receptor internalization"/>
    <property type="evidence" value="ECO:0007669"/>
    <property type="project" value="TreeGrafter"/>
</dbReference>
<protein>
    <submittedName>
        <fullName evidence="3">Arrestin-like protein</fullName>
    </submittedName>
</protein>
<dbReference type="GO" id="GO:0001664">
    <property type="term" value="F:G protein-coupled receptor binding"/>
    <property type="evidence" value="ECO:0007669"/>
    <property type="project" value="TreeGrafter"/>
</dbReference>
<reference evidence="3 4" key="1">
    <citation type="journal article" date="2018" name="Gigascience">
        <title>Genomes of trombidid mites reveal novel predicted allergens and laterally-transferred genes associated with secondary metabolism.</title>
        <authorList>
            <person name="Dong X."/>
            <person name="Chaisiri K."/>
            <person name="Xia D."/>
            <person name="Armstrong S.D."/>
            <person name="Fang Y."/>
            <person name="Donnelly M.J."/>
            <person name="Kadowaki T."/>
            <person name="McGarry J.W."/>
            <person name="Darby A.C."/>
            <person name="Makepeace B.L."/>
        </authorList>
    </citation>
    <scope>NUCLEOTIDE SEQUENCE [LARGE SCALE GENOMIC DNA]</scope>
    <source>
        <strain evidence="3">UoL-WK</strain>
    </source>
</reference>
<dbReference type="Pfam" id="PF02752">
    <property type="entry name" value="Arrestin_C"/>
    <property type="match status" value="1"/>
</dbReference>
<dbReference type="GO" id="GO:0005737">
    <property type="term" value="C:cytoplasm"/>
    <property type="evidence" value="ECO:0007669"/>
    <property type="project" value="TreeGrafter"/>
</dbReference>
<sequence>MGFVRQIHKKSTPDGKLTLYLAKREIIDHVSHVDPIEGVVVLDDEYLHKKICGQSVILNSYGEGKQCGVYYKVRVFIANDKEEPIKKRNSVEMSIRKFQWAPSGTGKQPCTIIRKDFMFSPGELELEATLDKPLYFHGENIAVNITVRNYSNKTVKRYIVTAMQNIDISMFTQGHYRTVVACVDSQEGCPIEPGSSFQKTVMLAPSTSESTDKRGVAVDGDETKENIRLASSTLVGSEEKVKDIFGIQISYAIRVKLMLGAMAGELVAEMPFLLMAPRGDQQIGEEKKIKI</sequence>
<proteinExistence type="inferred from homology"/>
<dbReference type="InterPro" id="IPR014756">
    <property type="entry name" value="Ig_E-set"/>
</dbReference>
<evidence type="ECO:0000313" key="4">
    <source>
        <dbReference type="Proteomes" id="UP000285301"/>
    </source>
</evidence>
<evidence type="ECO:0000259" key="2">
    <source>
        <dbReference type="SMART" id="SM01017"/>
    </source>
</evidence>
<dbReference type="Gene3D" id="2.60.40.640">
    <property type="match status" value="1"/>
</dbReference>
<dbReference type="Gene3D" id="2.60.40.840">
    <property type="match status" value="1"/>
</dbReference>
<dbReference type="OrthoDB" id="298939at2759"/>
<dbReference type="InterPro" id="IPR014752">
    <property type="entry name" value="Arrestin-like_C"/>
</dbReference>
<organism evidence="3 4">
    <name type="scientific">Dinothrombium tinctorium</name>
    <dbReference type="NCBI Taxonomy" id="1965070"/>
    <lineage>
        <taxon>Eukaryota</taxon>
        <taxon>Metazoa</taxon>
        <taxon>Ecdysozoa</taxon>
        <taxon>Arthropoda</taxon>
        <taxon>Chelicerata</taxon>
        <taxon>Arachnida</taxon>
        <taxon>Acari</taxon>
        <taxon>Acariformes</taxon>
        <taxon>Trombidiformes</taxon>
        <taxon>Prostigmata</taxon>
        <taxon>Anystina</taxon>
        <taxon>Parasitengona</taxon>
        <taxon>Trombidioidea</taxon>
        <taxon>Trombidiidae</taxon>
        <taxon>Dinothrombium</taxon>
    </lineage>
</organism>
<dbReference type="SMART" id="SM01017">
    <property type="entry name" value="Arrestin_C"/>
    <property type="match status" value="1"/>
</dbReference>
<dbReference type="InterPro" id="IPR011022">
    <property type="entry name" value="Arrestin_C-like"/>
</dbReference>
<dbReference type="Proteomes" id="UP000285301">
    <property type="component" value="Unassembled WGS sequence"/>
</dbReference>
<dbReference type="AlphaFoldDB" id="A0A443RBR1"/>